<dbReference type="GO" id="GO:0070373">
    <property type="term" value="P:negative regulation of ERK1 and ERK2 cascade"/>
    <property type="evidence" value="ECO:0000318"/>
    <property type="project" value="GO_Central"/>
</dbReference>
<dbReference type="Gene3D" id="3.90.190.10">
    <property type="entry name" value="Protein tyrosine phosphatase superfamily"/>
    <property type="match status" value="1"/>
</dbReference>
<dbReference type="GO" id="GO:0008330">
    <property type="term" value="F:protein tyrosine/threonine phosphatase activity"/>
    <property type="evidence" value="ECO:0000318"/>
    <property type="project" value="GO_Central"/>
</dbReference>
<dbReference type="KEGG" id="tca:660318"/>
<keyword evidence="7" id="KW-0539">Nucleus</keyword>
<keyword evidence="16" id="KW-1185">Reference proteome</keyword>
<evidence type="ECO:0000256" key="7">
    <source>
        <dbReference type="ARBA" id="ARBA00023242"/>
    </source>
</evidence>
<dbReference type="SUPFAM" id="SSF52821">
    <property type="entry name" value="Rhodanese/Cell cycle control phosphatase"/>
    <property type="match status" value="1"/>
</dbReference>
<comment type="similarity">
    <text evidence="3 9">Belongs to the protein-tyrosine phosphatase family. Non-receptor class dual specificity subfamily.</text>
</comment>
<dbReference type="EMBL" id="KQ971372">
    <property type="protein sequence ID" value="EFA10433.2"/>
    <property type="molecule type" value="Genomic_DNA"/>
</dbReference>
<feature type="domain" description="Tyrosine specific protein phosphatases" evidence="13">
    <location>
        <begin position="283"/>
        <end position="343"/>
    </location>
</feature>
<evidence type="ECO:0000256" key="8">
    <source>
        <dbReference type="ARBA" id="ARBA00051722"/>
    </source>
</evidence>
<dbReference type="GO" id="GO:0005737">
    <property type="term" value="C:cytoplasm"/>
    <property type="evidence" value="ECO:0000318"/>
    <property type="project" value="GO_Central"/>
</dbReference>
<dbReference type="InterPro" id="IPR020422">
    <property type="entry name" value="TYR_PHOSPHATASE_DUAL_dom"/>
</dbReference>
<comment type="catalytic activity">
    <reaction evidence="9">
        <text>O-phospho-L-threonyl-[protein] + H2O = L-threonyl-[protein] + phosphate</text>
        <dbReference type="Rhea" id="RHEA:47004"/>
        <dbReference type="Rhea" id="RHEA-COMP:11060"/>
        <dbReference type="Rhea" id="RHEA-COMP:11605"/>
        <dbReference type="ChEBI" id="CHEBI:15377"/>
        <dbReference type="ChEBI" id="CHEBI:30013"/>
        <dbReference type="ChEBI" id="CHEBI:43474"/>
        <dbReference type="ChEBI" id="CHEBI:61977"/>
        <dbReference type="EC" id="3.1.3.16"/>
    </reaction>
</comment>
<dbReference type="PROSITE" id="PS50054">
    <property type="entry name" value="TYR_PHOSPHATASE_DUAL"/>
    <property type="match status" value="1"/>
</dbReference>
<dbReference type="CDD" id="cd14566">
    <property type="entry name" value="DSP_MKP_classII"/>
    <property type="match status" value="1"/>
</dbReference>
<dbReference type="GO" id="GO:0005829">
    <property type="term" value="C:cytosol"/>
    <property type="evidence" value="ECO:0000318"/>
    <property type="project" value="GO_Central"/>
</dbReference>
<dbReference type="Proteomes" id="UP000007266">
    <property type="component" value="Linkage group 9"/>
</dbReference>
<dbReference type="GO" id="GO:0017017">
    <property type="term" value="F:MAP kinase tyrosine/serine/threonine phosphatase activity"/>
    <property type="evidence" value="ECO:0000318"/>
    <property type="project" value="GO_Central"/>
</dbReference>
<dbReference type="HOGENOM" id="CLU_027074_0_0_1"/>
<evidence type="ECO:0000256" key="2">
    <source>
        <dbReference type="ARBA" id="ARBA00004496"/>
    </source>
</evidence>
<dbReference type="FunCoup" id="D6WZI5">
    <property type="interactions" value="416"/>
</dbReference>
<dbReference type="GO" id="GO:0005634">
    <property type="term" value="C:nucleus"/>
    <property type="evidence" value="ECO:0007669"/>
    <property type="project" value="UniProtKB-SubCell"/>
</dbReference>
<dbReference type="InterPro" id="IPR036873">
    <property type="entry name" value="Rhodanese-like_dom_sf"/>
</dbReference>
<dbReference type="EC" id="3.1.3.48" evidence="9"/>
<dbReference type="Pfam" id="PF00782">
    <property type="entry name" value="DSPc"/>
    <property type="match status" value="1"/>
</dbReference>
<dbReference type="GO" id="GO:0033550">
    <property type="term" value="F:MAP kinase tyrosine phosphatase activity"/>
    <property type="evidence" value="ECO:0000318"/>
    <property type="project" value="GO_Central"/>
</dbReference>
<feature type="region of interest" description="Disordered" evidence="11">
    <location>
        <begin position="178"/>
        <end position="204"/>
    </location>
</feature>
<evidence type="ECO:0000256" key="6">
    <source>
        <dbReference type="ARBA" id="ARBA00022912"/>
    </source>
</evidence>
<dbReference type="OMA" id="GNDQRCI"/>
<dbReference type="Gene3D" id="3.40.250.10">
    <property type="entry name" value="Rhodanese-like domain"/>
    <property type="match status" value="1"/>
</dbReference>
<feature type="compositionally biased region" description="Low complexity" evidence="11">
    <location>
        <begin position="185"/>
        <end position="197"/>
    </location>
</feature>
<dbReference type="InterPro" id="IPR001763">
    <property type="entry name" value="Rhodanese-like_dom"/>
</dbReference>
<evidence type="ECO:0000256" key="1">
    <source>
        <dbReference type="ARBA" id="ARBA00004123"/>
    </source>
</evidence>
<evidence type="ECO:0000259" key="13">
    <source>
        <dbReference type="PROSITE" id="PS50056"/>
    </source>
</evidence>
<dbReference type="PANTHER" id="PTHR10159">
    <property type="entry name" value="DUAL SPECIFICITY PROTEIN PHOSPHATASE"/>
    <property type="match status" value="1"/>
</dbReference>
<dbReference type="AlphaFoldDB" id="D6WZI5"/>
<protein>
    <recommendedName>
        <fullName evidence="9">Dual specificity protein phosphatase</fullName>
        <ecNumber evidence="9">3.1.3.16</ecNumber>
        <ecNumber evidence="9">3.1.3.48</ecNumber>
    </recommendedName>
</protein>
<evidence type="ECO:0000256" key="11">
    <source>
        <dbReference type="SAM" id="MobiDB-lite"/>
    </source>
</evidence>
<dbReference type="PANTHER" id="PTHR10159:SF519">
    <property type="entry name" value="DUAL SPECIFICITY PROTEIN PHOSPHATASE MPK3"/>
    <property type="match status" value="1"/>
</dbReference>
<keyword evidence="4" id="KW-0963">Cytoplasm</keyword>
<feature type="domain" description="Rhodanese" evidence="14">
    <location>
        <begin position="24"/>
        <end position="140"/>
    </location>
</feature>
<dbReference type="STRING" id="7070.D6WZI5"/>
<dbReference type="EC" id="3.1.3.16" evidence="9"/>
<name>D6WZI5_TRICA</name>
<feature type="domain" description="Tyrosine-protein phosphatase" evidence="12">
    <location>
        <begin position="219"/>
        <end position="362"/>
    </location>
</feature>
<reference evidence="15 16" key="2">
    <citation type="journal article" date="2010" name="Nucleic Acids Res.">
        <title>BeetleBase in 2010: revisions to provide comprehensive genomic information for Tribolium castaneum.</title>
        <authorList>
            <person name="Kim H.S."/>
            <person name="Murphy T."/>
            <person name="Xia J."/>
            <person name="Caragea D."/>
            <person name="Park Y."/>
            <person name="Beeman R.W."/>
            <person name="Lorenzen M.D."/>
            <person name="Butcher S."/>
            <person name="Manak J.R."/>
            <person name="Brown S.J."/>
        </authorList>
    </citation>
    <scope>GENOME REANNOTATION</scope>
    <source>
        <strain evidence="15 16">Georgia GA2</strain>
    </source>
</reference>
<dbReference type="PROSITE" id="PS50056">
    <property type="entry name" value="TYR_PHOSPHATASE_2"/>
    <property type="match status" value="1"/>
</dbReference>
<dbReference type="PIRSF" id="PIRSF000939">
    <property type="entry name" value="MAPK_Ptase"/>
    <property type="match status" value="1"/>
</dbReference>
<dbReference type="GO" id="GO:0004722">
    <property type="term" value="F:protein serine/threonine phosphatase activity"/>
    <property type="evidence" value="ECO:0007669"/>
    <property type="project" value="UniProtKB-EC"/>
</dbReference>
<evidence type="ECO:0000256" key="5">
    <source>
        <dbReference type="ARBA" id="ARBA00022801"/>
    </source>
</evidence>
<dbReference type="eggNOG" id="KOG1717">
    <property type="taxonomic scope" value="Eukaryota"/>
</dbReference>
<dbReference type="InterPro" id="IPR000387">
    <property type="entry name" value="Tyr_Pase_dom"/>
</dbReference>
<dbReference type="CDD" id="cd01446">
    <property type="entry name" value="DSP_MapKP"/>
    <property type="match status" value="1"/>
</dbReference>
<dbReference type="InterPro" id="IPR008343">
    <property type="entry name" value="MKP"/>
</dbReference>
<dbReference type="SUPFAM" id="SSF52799">
    <property type="entry name" value="(Phosphotyrosine protein) phosphatases II"/>
    <property type="match status" value="1"/>
</dbReference>
<sequence length="441" mass="49363">MPTTPECDYDIVSNEGLLSLLRNESKKIVILDCRSSIEYGECHIRDAVNFSIPSIMLRRLAAGKIDLAATVKCRELKQKICSTYKENLFVLYNDLSGVQQHQADSVLNVLLRRLTQDGCRVVCLKDEFQTFRNSYPEWCDSCSELLDNSGGTMPSAAGPDPLPLMGLRSLRISAPPLHRPHRSCDSLSSTANSSTDSSDTDDRCDSSLVLSGLEDDREFPVEILPHLFLGNAANSEDSQSLERHGIQYILNVTPDLPNVFEKVGHYKYMQIPITDHWSQNLASHFPKAIEFIDEARSNQKGILVHCLAGVSRSVTITVAYLMYKCSLNLNDAFNVVRSRKSNIAPNFHFMEQLYNFERELKLNVSSQSPVALMEKLEQEQKSRGSKGDQTRQRGGACQNCGLTENCKCRQHMDFLSPLAQIGVSPDSGIEFDRWASSTPNE</sequence>
<dbReference type="FunFam" id="3.90.190.10:FF:000011">
    <property type="entry name" value="Dual specificity phosphatase 6"/>
    <property type="match status" value="1"/>
</dbReference>
<organism evidence="15 16">
    <name type="scientific">Tribolium castaneum</name>
    <name type="common">Red flour beetle</name>
    <dbReference type="NCBI Taxonomy" id="7070"/>
    <lineage>
        <taxon>Eukaryota</taxon>
        <taxon>Metazoa</taxon>
        <taxon>Ecdysozoa</taxon>
        <taxon>Arthropoda</taxon>
        <taxon>Hexapoda</taxon>
        <taxon>Insecta</taxon>
        <taxon>Pterygota</taxon>
        <taxon>Neoptera</taxon>
        <taxon>Endopterygota</taxon>
        <taxon>Coleoptera</taxon>
        <taxon>Polyphaga</taxon>
        <taxon>Cucujiformia</taxon>
        <taxon>Tenebrionidae</taxon>
        <taxon>Tenebrionidae incertae sedis</taxon>
        <taxon>Tribolium</taxon>
    </lineage>
</organism>
<evidence type="ECO:0000256" key="4">
    <source>
        <dbReference type="ARBA" id="ARBA00022490"/>
    </source>
</evidence>
<evidence type="ECO:0000259" key="12">
    <source>
        <dbReference type="PROSITE" id="PS50054"/>
    </source>
</evidence>
<dbReference type="SMART" id="SM00195">
    <property type="entry name" value="DSPc"/>
    <property type="match status" value="1"/>
</dbReference>
<dbReference type="OrthoDB" id="165342at2759"/>
<dbReference type="SMART" id="SM00404">
    <property type="entry name" value="PTPc_motif"/>
    <property type="match status" value="1"/>
</dbReference>
<dbReference type="PRINTS" id="PR01908">
    <property type="entry name" value="ADSPHPHTASE"/>
</dbReference>
<evidence type="ECO:0000256" key="10">
    <source>
        <dbReference type="PIRSR" id="PIRSR000939-1"/>
    </source>
</evidence>
<feature type="active site" description="Phosphocysteine intermediate" evidence="10">
    <location>
        <position position="306"/>
    </location>
</feature>
<gene>
    <name evidence="15" type="primary">AUGUSTUS-3.0.2_12676</name>
    <name evidence="15" type="ORF">TcasGA2_TC012676</name>
</gene>
<evidence type="ECO:0000256" key="3">
    <source>
        <dbReference type="ARBA" id="ARBA00008601"/>
    </source>
</evidence>
<dbReference type="InterPro" id="IPR003595">
    <property type="entry name" value="Tyr_Pase_cat"/>
</dbReference>
<dbReference type="InParanoid" id="D6WZI5"/>
<dbReference type="FunFam" id="3.40.250.10:FF:000054">
    <property type="entry name" value="Dual specificity phosphatase 9"/>
    <property type="match status" value="1"/>
</dbReference>
<keyword evidence="5 9" id="KW-0378">Hydrolase</keyword>
<evidence type="ECO:0000256" key="9">
    <source>
        <dbReference type="PIRNR" id="PIRNR000939"/>
    </source>
</evidence>
<dbReference type="PRINTS" id="PR01764">
    <property type="entry name" value="MAPKPHPHTASE"/>
</dbReference>
<accession>D6WZI5</accession>
<proteinExistence type="inferred from homology"/>
<evidence type="ECO:0000313" key="15">
    <source>
        <dbReference type="EMBL" id="EFA10433.2"/>
    </source>
</evidence>
<dbReference type="GO" id="GO:0007165">
    <property type="term" value="P:signal transduction"/>
    <property type="evidence" value="ECO:0000318"/>
    <property type="project" value="GO_Central"/>
</dbReference>
<keyword evidence="6 9" id="KW-0904">Protein phosphatase</keyword>
<dbReference type="InterPro" id="IPR000340">
    <property type="entry name" value="Dual-sp_phosphatase_cat-dom"/>
</dbReference>
<comment type="subcellular location">
    <subcellularLocation>
        <location evidence="2">Cytoplasm</location>
    </subcellularLocation>
    <subcellularLocation>
        <location evidence="1">Nucleus</location>
    </subcellularLocation>
</comment>
<dbReference type="PROSITE" id="PS50206">
    <property type="entry name" value="RHODANESE_3"/>
    <property type="match status" value="1"/>
</dbReference>
<reference evidence="15 16" key="1">
    <citation type="journal article" date="2008" name="Nature">
        <title>The genome of the model beetle and pest Tribolium castaneum.</title>
        <authorList>
            <consortium name="Tribolium Genome Sequencing Consortium"/>
            <person name="Richards S."/>
            <person name="Gibbs R.A."/>
            <person name="Weinstock G.M."/>
            <person name="Brown S.J."/>
            <person name="Denell R."/>
            <person name="Beeman R.W."/>
            <person name="Gibbs R."/>
            <person name="Beeman R.W."/>
            <person name="Brown S.J."/>
            <person name="Bucher G."/>
            <person name="Friedrich M."/>
            <person name="Grimmelikhuijzen C.J."/>
            <person name="Klingler M."/>
            <person name="Lorenzen M."/>
            <person name="Richards S."/>
            <person name="Roth S."/>
            <person name="Schroder R."/>
            <person name="Tautz D."/>
            <person name="Zdobnov E.M."/>
            <person name="Muzny D."/>
            <person name="Gibbs R.A."/>
            <person name="Weinstock G.M."/>
            <person name="Attaway T."/>
            <person name="Bell S."/>
            <person name="Buhay C.J."/>
            <person name="Chandrabose M.N."/>
            <person name="Chavez D."/>
            <person name="Clerk-Blankenburg K.P."/>
            <person name="Cree A."/>
            <person name="Dao M."/>
            <person name="Davis C."/>
            <person name="Chacko J."/>
            <person name="Dinh H."/>
            <person name="Dugan-Rocha S."/>
            <person name="Fowler G."/>
            <person name="Garner T.T."/>
            <person name="Garnes J."/>
            <person name="Gnirke A."/>
            <person name="Hawes A."/>
            <person name="Hernandez J."/>
            <person name="Hines S."/>
            <person name="Holder M."/>
            <person name="Hume J."/>
            <person name="Jhangiani S.N."/>
            <person name="Joshi V."/>
            <person name="Khan Z.M."/>
            <person name="Jackson L."/>
            <person name="Kovar C."/>
            <person name="Kowis A."/>
            <person name="Lee S."/>
            <person name="Lewis L.R."/>
            <person name="Margolis J."/>
            <person name="Morgan M."/>
            <person name="Nazareth L.V."/>
            <person name="Nguyen N."/>
            <person name="Okwuonu G."/>
            <person name="Parker D."/>
            <person name="Richards S."/>
            <person name="Ruiz S.J."/>
            <person name="Santibanez J."/>
            <person name="Savard J."/>
            <person name="Scherer S.E."/>
            <person name="Schneider B."/>
            <person name="Sodergren E."/>
            <person name="Tautz D."/>
            <person name="Vattahil S."/>
            <person name="Villasana D."/>
            <person name="White C.S."/>
            <person name="Wright R."/>
            <person name="Park Y."/>
            <person name="Beeman R.W."/>
            <person name="Lord J."/>
            <person name="Oppert B."/>
            <person name="Lorenzen M."/>
            <person name="Brown S."/>
            <person name="Wang L."/>
            <person name="Savard J."/>
            <person name="Tautz D."/>
            <person name="Richards S."/>
            <person name="Weinstock G."/>
            <person name="Gibbs R.A."/>
            <person name="Liu Y."/>
            <person name="Worley K."/>
            <person name="Weinstock G."/>
            <person name="Elsik C.G."/>
            <person name="Reese J.T."/>
            <person name="Elhaik E."/>
            <person name="Landan G."/>
            <person name="Graur D."/>
            <person name="Arensburger P."/>
            <person name="Atkinson P."/>
            <person name="Beeman R.W."/>
            <person name="Beidler J."/>
            <person name="Brown S.J."/>
            <person name="Demuth J.P."/>
            <person name="Drury D.W."/>
            <person name="Du Y.Z."/>
            <person name="Fujiwara H."/>
            <person name="Lorenzen M."/>
            <person name="Maselli V."/>
            <person name="Osanai M."/>
            <person name="Park Y."/>
            <person name="Robertson H.M."/>
            <person name="Tu Z."/>
            <person name="Wang J.J."/>
            <person name="Wang S."/>
            <person name="Richards S."/>
            <person name="Song H."/>
            <person name="Zhang L."/>
            <person name="Sodergren E."/>
            <person name="Werner D."/>
            <person name="Stanke M."/>
            <person name="Morgenstern B."/>
            <person name="Solovyev V."/>
            <person name="Kosarev P."/>
            <person name="Brown G."/>
            <person name="Chen H.C."/>
            <person name="Ermolaeva O."/>
            <person name="Hlavina W."/>
            <person name="Kapustin Y."/>
            <person name="Kiryutin B."/>
            <person name="Kitts P."/>
            <person name="Maglott D."/>
            <person name="Pruitt K."/>
            <person name="Sapojnikov V."/>
            <person name="Souvorov A."/>
            <person name="Mackey A.J."/>
            <person name="Waterhouse R.M."/>
            <person name="Wyder S."/>
            <person name="Zdobnov E.M."/>
            <person name="Zdobnov E.M."/>
            <person name="Wyder S."/>
            <person name="Kriventseva E.V."/>
            <person name="Kadowaki T."/>
            <person name="Bork P."/>
            <person name="Aranda M."/>
            <person name="Bao R."/>
            <person name="Beermann A."/>
            <person name="Berns N."/>
            <person name="Bolognesi R."/>
            <person name="Bonneton F."/>
            <person name="Bopp D."/>
            <person name="Brown S.J."/>
            <person name="Bucher G."/>
            <person name="Butts T."/>
            <person name="Chaumot A."/>
            <person name="Denell R.E."/>
            <person name="Ferrier D.E."/>
            <person name="Friedrich M."/>
            <person name="Gordon C.M."/>
            <person name="Jindra M."/>
            <person name="Klingler M."/>
            <person name="Lan Q."/>
            <person name="Lattorff H.M."/>
            <person name="Laudet V."/>
            <person name="von Levetsow C."/>
            <person name="Liu Z."/>
            <person name="Lutz R."/>
            <person name="Lynch J.A."/>
            <person name="da Fonseca R.N."/>
            <person name="Posnien N."/>
            <person name="Reuter R."/>
            <person name="Roth S."/>
            <person name="Savard J."/>
            <person name="Schinko J.B."/>
            <person name="Schmitt C."/>
            <person name="Schoppmeier M."/>
            <person name="Schroder R."/>
            <person name="Shippy T.D."/>
            <person name="Simonnet F."/>
            <person name="Marques-Souza H."/>
            <person name="Tautz D."/>
            <person name="Tomoyasu Y."/>
            <person name="Trauner J."/>
            <person name="Van der Zee M."/>
            <person name="Vervoort M."/>
            <person name="Wittkopp N."/>
            <person name="Wimmer E.A."/>
            <person name="Yang X."/>
            <person name="Jones A.K."/>
            <person name="Sattelle D.B."/>
            <person name="Ebert P.R."/>
            <person name="Nelson D."/>
            <person name="Scott J.G."/>
            <person name="Beeman R.W."/>
            <person name="Muthukrishnan S."/>
            <person name="Kramer K.J."/>
            <person name="Arakane Y."/>
            <person name="Beeman R.W."/>
            <person name="Zhu Q."/>
            <person name="Hogenkamp D."/>
            <person name="Dixit R."/>
            <person name="Oppert B."/>
            <person name="Jiang H."/>
            <person name="Zou Z."/>
            <person name="Marshall J."/>
            <person name="Elpidina E."/>
            <person name="Vinokurov K."/>
            <person name="Oppert C."/>
            <person name="Zou Z."/>
            <person name="Evans J."/>
            <person name="Lu Z."/>
            <person name="Zhao P."/>
            <person name="Sumathipala N."/>
            <person name="Altincicek B."/>
            <person name="Vilcinskas A."/>
            <person name="Williams M."/>
            <person name="Hultmark D."/>
            <person name="Hetru C."/>
            <person name="Jiang H."/>
            <person name="Grimmelikhuijzen C.J."/>
            <person name="Hauser F."/>
            <person name="Cazzamali G."/>
            <person name="Williamson M."/>
            <person name="Park Y."/>
            <person name="Li B."/>
            <person name="Tanaka Y."/>
            <person name="Predel R."/>
            <person name="Neupert S."/>
            <person name="Schachtner J."/>
            <person name="Verleyen P."/>
            <person name="Raible F."/>
            <person name="Bork P."/>
            <person name="Friedrich M."/>
            <person name="Walden K.K."/>
            <person name="Robertson H.M."/>
            <person name="Angeli S."/>
            <person name="Foret S."/>
            <person name="Bucher G."/>
            <person name="Schuetz S."/>
            <person name="Maleszka R."/>
            <person name="Wimmer E.A."/>
            <person name="Beeman R.W."/>
            <person name="Lorenzen M."/>
            <person name="Tomoyasu Y."/>
            <person name="Miller S.C."/>
            <person name="Grossmann D."/>
            <person name="Bucher G."/>
        </authorList>
    </citation>
    <scope>NUCLEOTIDE SEQUENCE [LARGE SCALE GENOMIC DNA]</scope>
    <source>
        <strain evidence="15 16">Georgia GA2</strain>
    </source>
</reference>
<evidence type="ECO:0000259" key="14">
    <source>
        <dbReference type="PROSITE" id="PS50206"/>
    </source>
</evidence>
<evidence type="ECO:0000313" key="16">
    <source>
        <dbReference type="Proteomes" id="UP000007266"/>
    </source>
</evidence>
<comment type="catalytic activity">
    <reaction evidence="8 9">
        <text>O-phospho-L-tyrosyl-[protein] + H2O = L-tyrosyl-[protein] + phosphate</text>
        <dbReference type="Rhea" id="RHEA:10684"/>
        <dbReference type="Rhea" id="RHEA-COMP:10136"/>
        <dbReference type="Rhea" id="RHEA-COMP:20101"/>
        <dbReference type="ChEBI" id="CHEBI:15377"/>
        <dbReference type="ChEBI" id="CHEBI:43474"/>
        <dbReference type="ChEBI" id="CHEBI:46858"/>
        <dbReference type="ChEBI" id="CHEBI:61978"/>
        <dbReference type="EC" id="3.1.3.48"/>
    </reaction>
</comment>
<dbReference type="InterPro" id="IPR029021">
    <property type="entry name" value="Prot-tyrosine_phosphatase-like"/>
</dbReference>